<accession>A0A5B7JB80</accession>
<evidence type="ECO:0000313" key="1">
    <source>
        <dbReference type="EMBL" id="MPC95161.1"/>
    </source>
</evidence>
<sequence length="100" mass="11228">MDATQSTQGKALREPSKAMLAHEKLFQHVRQQQVTADGIQRHPVADSGTGGFAQWHTTDSSARWCWHWHEERDTGDLVKMCSLTHPGNLPRRTVAQPQAS</sequence>
<name>A0A5B7JB80_PORTR</name>
<dbReference type="EMBL" id="VSRR010101215">
    <property type="protein sequence ID" value="MPC95161.1"/>
    <property type="molecule type" value="Genomic_DNA"/>
</dbReference>
<organism evidence="1 2">
    <name type="scientific">Portunus trituberculatus</name>
    <name type="common">Swimming crab</name>
    <name type="synonym">Neptunus trituberculatus</name>
    <dbReference type="NCBI Taxonomy" id="210409"/>
    <lineage>
        <taxon>Eukaryota</taxon>
        <taxon>Metazoa</taxon>
        <taxon>Ecdysozoa</taxon>
        <taxon>Arthropoda</taxon>
        <taxon>Crustacea</taxon>
        <taxon>Multicrustacea</taxon>
        <taxon>Malacostraca</taxon>
        <taxon>Eumalacostraca</taxon>
        <taxon>Eucarida</taxon>
        <taxon>Decapoda</taxon>
        <taxon>Pleocyemata</taxon>
        <taxon>Brachyura</taxon>
        <taxon>Eubrachyura</taxon>
        <taxon>Portunoidea</taxon>
        <taxon>Portunidae</taxon>
        <taxon>Portuninae</taxon>
        <taxon>Portunus</taxon>
    </lineage>
</organism>
<reference evidence="1 2" key="1">
    <citation type="submission" date="2019-05" db="EMBL/GenBank/DDBJ databases">
        <title>Another draft genome of Portunus trituberculatus and its Hox gene families provides insights of decapod evolution.</title>
        <authorList>
            <person name="Jeong J.-H."/>
            <person name="Song I."/>
            <person name="Kim S."/>
            <person name="Choi T."/>
            <person name="Kim D."/>
            <person name="Ryu S."/>
            <person name="Kim W."/>
        </authorList>
    </citation>
    <scope>NUCLEOTIDE SEQUENCE [LARGE SCALE GENOMIC DNA]</scope>
    <source>
        <tissue evidence="1">Muscle</tissue>
    </source>
</reference>
<evidence type="ECO:0000313" key="2">
    <source>
        <dbReference type="Proteomes" id="UP000324222"/>
    </source>
</evidence>
<gene>
    <name evidence="1" type="ORF">E2C01_090358</name>
</gene>
<dbReference type="Proteomes" id="UP000324222">
    <property type="component" value="Unassembled WGS sequence"/>
</dbReference>
<keyword evidence="2" id="KW-1185">Reference proteome</keyword>
<comment type="caution">
    <text evidence="1">The sequence shown here is derived from an EMBL/GenBank/DDBJ whole genome shotgun (WGS) entry which is preliminary data.</text>
</comment>
<protein>
    <submittedName>
        <fullName evidence="1">Uncharacterized protein</fullName>
    </submittedName>
</protein>
<proteinExistence type="predicted"/>
<dbReference type="AlphaFoldDB" id="A0A5B7JB80"/>